<evidence type="ECO:0000313" key="4">
    <source>
        <dbReference type="Proteomes" id="UP000765509"/>
    </source>
</evidence>
<evidence type="ECO:0000259" key="2">
    <source>
        <dbReference type="Pfam" id="PF00078"/>
    </source>
</evidence>
<feature type="transmembrane region" description="Helical" evidence="1">
    <location>
        <begin position="69"/>
        <end position="86"/>
    </location>
</feature>
<dbReference type="OrthoDB" id="3250101at2759"/>
<evidence type="ECO:0000256" key="1">
    <source>
        <dbReference type="SAM" id="Phobius"/>
    </source>
</evidence>
<dbReference type="Gene3D" id="3.30.70.270">
    <property type="match status" value="1"/>
</dbReference>
<dbReference type="Proteomes" id="UP000765509">
    <property type="component" value="Unassembled WGS sequence"/>
</dbReference>
<comment type="caution">
    <text evidence="3">The sequence shown here is derived from an EMBL/GenBank/DDBJ whole genome shotgun (WGS) entry which is preliminary data.</text>
</comment>
<gene>
    <name evidence="3" type="ORF">O181_076033</name>
</gene>
<name>A0A9Q3ICE9_9BASI</name>
<dbReference type="SUPFAM" id="SSF56672">
    <property type="entry name" value="DNA/RNA polymerases"/>
    <property type="match status" value="1"/>
</dbReference>
<proteinExistence type="predicted"/>
<keyword evidence="4" id="KW-1185">Reference proteome</keyword>
<keyword evidence="1" id="KW-1133">Transmembrane helix</keyword>
<keyword evidence="1" id="KW-0472">Membrane</keyword>
<dbReference type="InterPro" id="IPR053134">
    <property type="entry name" value="RNA-dir_DNA_polymerase"/>
</dbReference>
<protein>
    <recommendedName>
        <fullName evidence="2">Reverse transcriptase domain-containing protein</fullName>
    </recommendedName>
</protein>
<keyword evidence="1" id="KW-0812">Transmembrane</keyword>
<dbReference type="CDD" id="cd01647">
    <property type="entry name" value="RT_LTR"/>
    <property type="match status" value="1"/>
</dbReference>
<dbReference type="InterPro" id="IPR043502">
    <property type="entry name" value="DNA/RNA_pol_sf"/>
</dbReference>
<dbReference type="Pfam" id="PF00078">
    <property type="entry name" value="RVT_1"/>
    <property type="match status" value="1"/>
</dbReference>
<dbReference type="PANTHER" id="PTHR24559:SF444">
    <property type="entry name" value="REVERSE TRANSCRIPTASE DOMAIN-CONTAINING PROTEIN"/>
    <property type="match status" value="1"/>
</dbReference>
<accession>A0A9Q3ICE9</accession>
<sequence length="149" mass="17136">MVAFFCVDYRKLNAVTRKNRYPVPPINQLLTVFNGSTIFSKIDLHGAYNLWIIKEGDEHLMAFRTKYGSYEYLVMLFGLANAPALFQNLVNVIFADFLHIFFVVYLDDIMVFSSSEEEHVKHLASVLQRLRDNSLFAKASNCVFHASCL</sequence>
<dbReference type="InterPro" id="IPR043128">
    <property type="entry name" value="Rev_trsase/Diguanyl_cyclase"/>
</dbReference>
<dbReference type="PANTHER" id="PTHR24559">
    <property type="entry name" value="TRANSPOSON TY3-I GAG-POL POLYPROTEIN"/>
    <property type="match status" value="1"/>
</dbReference>
<dbReference type="EMBL" id="AVOT02041050">
    <property type="protein sequence ID" value="MBW0536318.1"/>
    <property type="molecule type" value="Genomic_DNA"/>
</dbReference>
<dbReference type="AlphaFoldDB" id="A0A9Q3ICE9"/>
<organism evidence="3 4">
    <name type="scientific">Austropuccinia psidii MF-1</name>
    <dbReference type="NCBI Taxonomy" id="1389203"/>
    <lineage>
        <taxon>Eukaryota</taxon>
        <taxon>Fungi</taxon>
        <taxon>Dikarya</taxon>
        <taxon>Basidiomycota</taxon>
        <taxon>Pucciniomycotina</taxon>
        <taxon>Pucciniomycetes</taxon>
        <taxon>Pucciniales</taxon>
        <taxon>Sphaerophragmiaceae</taxon>
        <taxon>Austropuccinia</taxon>
    </lineage>
</organism>
<reference evidence="3" key="1">
    <citation type="submission" date="2021-03" db="EMBL/GenBank/DDBJ databases">
        <title>Draft genome sequence of rust myrtle Austropuccinia psidii MF-1, a brazilian biotype.</title>
        <authorList>
            <person name="Quecine M.C."/>
            <person name="Pachon D.M.R."/>
            <person name="Bonatelli M.L."/>
            <person name="Correr F.H."/>
            <person name="Franceschini L.M."/>
            <person name="Leite T.F."/>
            <person name="Margarido G.R.A."/>
            <person name="Almeida C.A."/>
            <person name="Ferrarezi J.A."/>
            <person name="Labate C.A."/>
        </authorList>
    </citation>
    <scope>NUCLEOTIDE SEQUENCE</scope>
    <source>
        <strain evidence="3">MF-1</strain>
    </source>
</reference>
<evidence type="ECO:0000313" key="3">
    <source>
        <dbReference type="EMBL" id="MBW0536318.1"/>
    </source>
</evidence>
<feature type="domain" description="Reverse transcriptase" evidence="2">
    <location>
        <begin position="2"/>
        <end position="144"/>
    </location>
</feature>
<dbReference type="InterPro" id="IPR000477">
    <property type="entry name" value="RT_dom"/>
</dbReference>